<keyword evidence="9" id="KW-0732">Signal</keyword>
<accession>A0A8W8J1Q2</accession>
<comment type="similarity">
    <text evidence="2">Belongs to the prominin family.</text>
</comment>
<keyword evidence="6" id="KW-0325">Glycoprotein</keyword>
<keyword evidence="3 8" id="KW-0812">Transmembrane</keyword>
<feature type="transmembrane region" description="Helical" evidence="8">
    <location>
        <begin position="371"/>
        <end position="397"/>
    </location>
</feature>
<dbReference type="GO" id="GO:0016020">
    <property type="term" value="C:membrane"/>
    <property type="evidence" value="ECO:0007669"/>
    <property type="project" value="UniProtKB-SubCell"/>
</dbReference>
<feature type="transmembrane region" description="Helical" evidence="8">
    <location>
        <begin position="703"/>
        <end position="722"/>
    </location>
</feature>
<feature type="compositionally biased region" description="Basic and acidic residues" evidence="7">
    <location>
        <begin position="752"/>
        <end position="762"/>
    </location>
</feature>
<name>A0A8W8J1Q2_MAGGI</name>
<evidence type="ECO:0000313" key="11">
    <source>
        <dbReference type="Proteomes" id="UP000005408"/>
    </source>
</evidence>
<evidence type="ECO:0000256" key="6">
    <source>
        <dbReference type="ARBA" id="ARBA00023180"/>
    </source>
</evidence>
<dbReference type="AlphaFoldDB" id="A0A8W8J1Q2"/>
<organism evidence="10 11">
    <name type="scientific">Magallana gigas</name>
    <name type="common">Pacific oyster</name>
    <name type="synonym">Crassostrea gigas</name>
    <dbReference type="NCBI Taxonomy" id="29159"/>
    <lineage>
        <taxon>Eukaryota</taxon>
        <taxon>Metazoa</taxon>
        <taxon>Spiralia</taxon>
        <taxon>Lophotrochozoa</taxon>
        <taxon>Mollusca</taxon>
        <taxon>Bivalvia</taxon>
        <taxon>Autobranchia</taxon>
        <taxon>Pteriomorphia</taxon>
        <taxon>Ostreida</taxon>
        <taxon>Ostreoidea</taxon>
        <taxon>Ostreidae</taxon>
        <taxon>Magallana</taxon>
    </lineage>
</organism>
<comment type="subcellular location">
    <subcellularLocation>
        <location evidence="1">Membrane</location>
        <topology evidence="1">Multi-pass membrane protein</topology>
    </subcellularLocation>
</comment>
<evidence type="ECO:0000256" key="4">
    <source>
        <dbReference type="ARBA" id="ARBA00022989"/>
    </source>
</evidence>
<evidence type="ECO:0000313" key="10">
    <source>
        <dbReference type="EnsemblMetazoa" id="G16349.1:cds"/>
    </source>
</evidence>
<evidence type="ECO:0000256" key="5">
    <source>
        <dbReference type="ARBA" id="ARBA00023136"/>
    </source>
</evidence>
<keyword evidence="4 8" id="KW-1133">Transmembrane helix</keyword>
<evidence type="ECO:0000256" key="8">
    <source>
        <dbReference type="SAM" id="Phobius"/>
    </source>
</evidence>
<evidence type="ECO:0008006" key="12">
    <source>
        <dbReference type="Google" id="ProtNLM"/>
    </source>
</evidence>
<reference evidence="10" key="1">
    <citation type="submission" date="2022-08" db="UniProtKB">
        <authorList>
            <consortium name="EnsemblMetazoa"/>
        </authorList>
    </citation>
    <scope>IDENTIFICATION</scope>
    <source>
        <strain evidence="10">05x7-T-G4-1.051#20</strain>
    </source>
</reference>
<evidence type="ECO:0000256" key="2">
    <source>
        <dbReference type="ARBA" id="ARBA00006058"/>
    </source>
</evidence>
<evidence type="ECO:0000256" key="1">
    <source>
        <dbReference type="ARBA" id="ARBA00004141"/>
    </source>
</evidence>
<evidence type="ECO:0000256" key="9">
    <source>
        <dbReference type="SAM" id="SignalP"/>
    </source>
</evidence>
<dbReference type="InterPro" id="IPR008795">
    <property type="entry name" value="Prominin"/>
</dbReference>
<feature type="region of interest" description="Disordered" evidence="7">
    <location>
        <begin position="740"/>
        <end position="762"/>
    </location>
</feature>
<feature type="signal peptide" evidence="9">
    <location>
        <begin position="1"/>
        <end position="22"/>
    </location>
</feature>
<feature type="transmembrane region" description="Helical" evidence="8">
    <location>
        <begin position="418"/>
        <end position="442"/>
    </location>
</feature>
<dbReference type="PANTHER" id="PTHR22730">
    <property type="entry name" value="PROMININ PROM PROTEIN"/>
    <property type="match status" value="1"/>
</dbReference>
<proteinExistence type="inferred from homology"/>
<keyword evidence="5 8" id="KW-0472">Membrane</keyword>
<evidence type="ECO:0000256" key="3">
    <source>
        <dbReference type="ARBA" id="ARBA00022692"/>
    </source>
</evidence>
<evidence type="ECO:0000256" key="7">
    <source>
        <dbReference type="SAM" id="MobiDB-lite"/>
    </source>
</evidence>
<feature type="chain" id="PRO_5036451286" description="Prominin-1-A" evidence="9">
    <location>
        <begin position="23"/>
        <end position="762"/>
    </location>
</feature>
<keyword evidence="11" id="KW-1185">Reference proteome</keyword>
<protein>
    <recommendedName>
        <fullName evidence="12">Prominin-1-A</fullName>
    </recommendedName>
</protein>
<dbReference type="EnsemblMetazoa" id="G16349.1">
    <property type="protein sequence ID" value="G16349.1:cds"/>
    <property type="gene ID" value="G16349"/>
</dbReference>
<dbReference type="Pfam" id="PF05478">
    <property type="entry name" value="Prominin"/>
    <property type="match status" value="2"/>
</dbReference>
<dbReference type="Proteomes" id="UP000005408">
    <property type="component" value="Unassembled WGS sequence"/>
</dbReference>
<feature type="transmembrane region" description="Helical" evidence="8">
    <location>
        <begin position="148"/>
        <end position="171"/>
    </location>
</feature>
<sequence length="762" mass="83393">MKLRVWLYLSVWGALCVWMVVGANGGFTLPPGPPSPDYKADDVKYEDGGMGPLYNFARKFINMCLSDIKDVIEVIKDAIKGKIGSNVQDILQMVRSNFLGFSISVVVGLLFIVIFPIVGCCFCCCRVACKACCAQPDEEDPSVSCKKAIYGTILFVIVAFTAAGNICVYVSNDRISLALTEIVDNVDKNLDDIKLFMDHSSKQVDSIKTNFQTAKTELDNHLDATKLSEALQKKAISLLTGGAVDHLQTDIDDVRSTVTNVNTAMNDFQAACPSAVCSSPISPNLPTIPSIDISNQATTSIKTAIDTVLVSTSGAISAAKTQLNSADTKIGNLVDNTKDAIQKGDVVNIKDTKTMVKNQKDFITPYDKYRWYAGIGCGGIVSLILALYCCGICCGCCGGRSVNDPLEKGCVSNCAGRLMIGSLVFIFVFCPMLMLITTLMYIPGAMFERYVCQPFTDPNLEFLDELMDSFEMNFDNIVKHEPGHEMSLKSFLGNCKNNMAIYKALDLEHLTLFSFKFSDLENEVQNIMNHMNSGMGSMLNDKTAFGSANLLPAGLVTDLDGVKTKMSSLDLTSLNNAIQQMEAAVTAAGALPGTSSTATMQTSLNTLKTAKTQLTRLKTDIPTAVYNVKQQLTDATTNMQSNGMTNIAQSFVNDTVNIIDVYFKDVKGKLHNEIGQCQPLWNLYNSIIKISLCQYIVDAFNGFWFSIGWCIFFLLPGAVVGTKLSNFLRDVKYVYDNNHDAESGKSKRTKKNQVDHRDDDDE</sequence>
<feature type="transmembrane region" description="Helical" evidence="8">
    <location>
        <begin position="101"/>
        <end position="128"/>
    </location>
</feature>
<dbReference type="PANTHER" id="PTHR22730:SF1">
    <property type="entry name" value="PROMININ-LIKE PROTEIN"/>
    <property type="match status" value="1"/>
</dbReference>